<dbReference type="STRING" id="69895.SAMN05192551_104201"/>
<feature type="domain" description="Methyl-accepting transducer" evidence="12">
    <location>
        <begin position="380"/>
        <end position="637"/>
    </location>
</feature>
<evidence type="ECO:0000256" key="5">
    <source>
        <dbReference type="ARBA" id="ARBA00022989"/>
    </source>
</evidence>
<keyword evidence="5 11" id="KW-1133">Transmembrane helix</keyword>
<dbReference type="RefSeq" id="WP_093371687.1">
    <property type="nucleotide sequence ID" value="NZ_FOQA01000004.1"/>
</dbReference>
<dbReference type="OrthoDB" id="9760371at2"/>
<protein>
    <submittedName>
        <fullName evidence="14">Methyl-accepting chemotaxis sensory transducer with Cache sensor</fullName>
    </submittedName>
</protein>
<dbReference type="Pfam" id="PF02743">
    <property type="entry name" value="dCache_1"/>
    <property type="match status" value="1"/>
</dbReference>
<dbReference type="PANTHER" id="PTHR32089:SF112">
    <property type="entry name" value="LYSOZYME-LIKE PROTEIN-RELATED"/>
    <property type="match status" value="1"/>
</dbReference>
<dbReference type="GO" id="GO:0005886">
    <property type="term" value="C:plasma membrane"/>
    <property type="evidence" value="ECO:0007669"/>
    <property type="project" value="UniProtKB-SubCell"/>
</dbReference>
<evidence type="ECO:0000256" key="9">
    <source>
        <dbReference type="PROSITE-ProRule" id="PRU00284"/>
    </source>
</evidence>
<dbReference type="CDD" id="cd12912">
    <property type="entry name" value="PDC2_MCP_like"/>
    <property type="match status" value="1"/>
</dbReference>
<comment type="similarity">
    <text evidence="8">Belongs to the methyl-accepting chemotaxis (MCP) protein family.</text>
</comment>
<dbReference type="CDD" id="cd18773">
    <property type="entry name" value="PDC1_HK_sensor"/>
    <property type="match status" value="1"/>
</dbReference>
<evidence type="ECO:0000256" key="7">
    <source>
        <dbReference type="ARBA" id="ARBA00023224"/>
    </source>
</evidence>
<keyword evidence="15" id="KW-1185">Reference proteome</keyword>
<evidence type="ECO:0000313" key="14">
    <source>
        <dbReference type="EMBL" id="SFH92848.1"/>
    </source>
</evidence>
<dbReference type="PROSITE" id="PS50885">
    <property type="entry name" value="HAMP"/>
    <property type="match status" value="1"/>
</dbReference>
<keyword evidence="4 11" id="KW-0812">Transmembrane</keyword>
<dbReference type="Pfam" id="PF00015">
    <property type="entry name" value="MCPsignal"/>
    <property type="match status" value="1"/>
</dbReference>
<evidence type="ECO:0000256" key="1">
    <source>
        <dbReference type="ARBA" id="ARBA00004651"/>
    </source>
</evidence>
<keyword evidence="7 9" id="KW-0807">Transducer</keyword>
<feature type="transmembrane region" description="Helical" evidence="11">
    <location>
        <begin position="283"/>
        <end position="302"/>
    </location>
</feature>
<keyword evidence="2" id="KW-1003">Cell membrane</keyword>
<evidence type="ECO:0000256" key="11">
    <source>
        <dbReference type="SAM" id="Phobius"/>
    </source>
</evidence>
<evidence type="ECO:0000256" key="6">
    <source>
        <dbReference type="ARBA" id="ARBA00023136"/>
    </source>
</evidence>
<dbReference type="GO" id="GO:0007165">
    <property type="term" value="P:signal transduction"/>
    <property type="evidence" value="ECO:0007669"/>
    <property type="project" value="UniProtKB-KW"/>
</dbReference>
<keyword evidence="3" id="KW-0145">Chemotaxis</keyword>
<evidence type="ECO:0000313" key="15">
    <source>
        <dbReference type="Proteomes" id="UP000199287"/>
    </source>
</evidence>
<evidence type="ECO:0000256" key="3">
    <source>
        <dbReference type="ARBA" id="ARBA00022500"/>
    </source>
</evidence>
<gene>
    <name evidence="14" type="ORF">SAMN05192551_104201</name>
</gene>
<sequence length="666" mass="73189">MKFRGKLTMTLLIVFAIIITITSTIGYVNTRRILEESVYADGEAELQAMVEYVEHWLSQKVASVATVAGMVENPYIMEKLLEEPLETGYLKPTGFDEDMVHYYLGFTNGTFITGSGWVPPADYDMTDRPWYIAAKQAGRPTITEVYRDMNTEQYTVSATAPFFDENGRFAGAAVSDIYLATLTETIAEVEIGESGYGLLIAHDGTVMSHPAEDLVNTNLNEHSFFAEIYQSTQAQERGTQYYHEGGMEKILFYQDVPSTGWTLGIVIDEEEVYQPLADLRNQYLMVGIAGMLVVLMLSIVIAQRTVKPVKRVSQVIDRLANYDLTYDEKSEAIKYLKRKDEIGDMTRSLATMQESIAKLILEITGHSKELATSSEKLTATSQQSSTASQEVAKTIEEIAKGATEQAGDVETAVENVKVMENSLVENNEYVLAVKGITEEIQRQKDKGAEAIQELSDLMEESGKYVAVMGEAVQSNQSSADKIDSASSMIQNIADQTNLLALNAAIEAARAGEAGRGFAVVAEEIRKLAEQSTTFTGEIKGIIEELKDKSQTAVQAMKEIDQAVEAENRSKRQTEEQFSKIAESVEGAGDLVKKLTASSLVMEENKDQLVTIMQNLSAISEENAAGTEEASASVEGQTASMEEIANASEMLAEMAGKMEKTVKLFKV</sequence>
<organism evidence="14 15">
    <name type="scientific">Tindallia magadiensis</name>
    <dbReference type="NCBI Taxonomy" id="69895"/>
    <lineage>
        <taxon>Bacteria</taxon>
        <taxon>Bacillati</taxon>
        <taxon>Bacillota</taxon>
        <taxon>Clostridia</taxon>
        <taxon>Peptostreptococcales</taxon>
        <taxon>Tindalliaceae</taxon>
        <taxon>Tindallia</taxon>
    </lineage>
</organism>
<accession>A0A1I3E1Y8</accession>
<dbReference type="InterPro" id="IPR033479">
    <property type="entry name" value="dCache_1"/>
</dbReference>
<evidence type="ECO:0000259" key="13">
    <source>
        <dbReference type="PROSITE" id="PS50885"/>
    </source>
</evidence>
<dbReference type="InterPro" id="IPR003660">
    <property type="entry name" value="HAMP_dom"/>
</dbReference>
<evidence type="ECO:0000256" key="8">
    <source>
        <dbReference type="ARBA" id="ARBA00029447"/>
    </source>
</evidence>
<dbReference type="SMART" id="SM00283">
    <property type="entry name" value="MA"/>
    <property type="match status" value="1"/>
</dbReference>
<evidence type="ECO:0000256" key="4">
    <source>
        <dbReference type="ARBA" id="ARBA00022692"/>
    </source>
</evidence>
<dbReference type="InterPro" id="IPR004089">
    <property type="entry name" value="MCPsignal_dom"/>
</dbReference>
<dbReference type="Proteomes" id="UP000199287">
    <property type="component" value="Unassembled WGS sequence"/>
</dbReference>
<name>A0A1I3E1Y8_9FIRM</name>
<evidence type="ECO:0000259" key="12">
    <source>
        <dbReference type="PROSITE" id="PS50111"/>
    </source>
</evidence>
<feature type="coiled-coil region" evidence="10">
    <location>
        <begin position="542"/>
        <end position="576"/>
    </location>
</feature>
<dbReference type="SUPFAM" id="SSF103190">
    <property type="entry name" value="Sensory domain-like"/>
    <property type="match status" value="1"/>
</dbReference>
<dbReference type="GO" id="GO:0006935">
    <property type="term" value="P:chemotaxis"/>
    <property type="evidence" value="ECO:0007669"/>
    <property type="project" value="UniProtKB-KW"/>
</dbReference>
<keyword evidence="10" id="KW-0175">Coiled coil</keyword>
<dbReference type="CDD" id="cd06225">
    <property type="entry name" value="HAMP"/>
    <property type="match status" value="1"/>
</dbReference>
<dbReference type="PANTHER" id="PTHR32089">
    <property type="entry name" value="METHYL-ACCEPTING CHEMOTAXIS PROTEIN MCPB"/>
    <property type="match status" value="1"/>
</dbReference>
<comment type="subcellular location">
    <subcellularLocation>
        <location evidence="1">Cell membrane</location>
        <topology evidence="1">Multi-pass membrane protein</topology>
    </subcellularLocation>
</comment>
<dbReference type="PROSITE" id="PS50111">
    <property type="entry name" value="CHEMOTAXIS_TRANSDUC_2"/>
    <property type="match status" value="1"/>
</dbReference>
<dbReference type="AlphaFoldDB" id="A0A1I3E1Y8"/>
<dbReference type="Gene3D" id="1.10.287.950">
    <property type="entry name" value="Methyl-accepting chemotaxis protein"/>
    <property type="match status" value="1"/>
</dbReference>
<keyword evidence="6 11" id="KW-0472">Membrane</keyword>
<proteinExistence type="inferred from homology"/>
<dbReference type="Pfam" id="PF00672">
    <property type="entry name" value="HAMP"/>
    <property type="match status" value="1"/>
</dbReference>
<dbReference type="Gene3D" id="3.30.450.20">
    <property type="entry name" value="PAS domain"/>
    <property type="match status" value="2"/>
</dbReference>
<dbReference type="SUPFAM" id="SSF58104">
    <property type="entry name" value="Methyl-accepting chemotaxis protein (MCP) signaling domain"/>
    <property type="match status" value="1"/>
</dbReference>
<dbReference type="SMART" id="SM00304">
    <property type="entry name" value="HAMP"/>
    <property type="match status" value="1"/>
</dbReference>
<feature type="domain" description="HAMP" evidence="13">
    <location>
        <begin position="303"/>
        <end position="361"/>
    </location>
</feature>
<evidence type="ECO:0000256" key="10">
    <source>
        <dbReference type="SAM" id="Coils"/>
    </source>
</evidence>
<dbReference type="InterPro" id="IPR029151">
    <property type="entry name" value="Sensor-like_sf"/>
</dbReference>
<reference evidence="15" key="1">
    <citation type="submission" date="2016-10" db="EMBL/GenBank/DDBJ databases">
        <authorList>
            <person name="Varghese N."/>
            <person name="Submissions S."/>
        </authorList>
    </citation>
    <scope>NUCLEOTIDE SEQUENCE [LARGE SCALE GENOMIC DNA]</scope>
    <source>
        <strain evidence="15">Z-7934</strain>
    </source>
</reference>
<dbReference type="EMBL" id="FOQA01000004">
    <property type="protein sequence ID" value="SFH92848.1"/>
    <property type="molecule type" value="Genomic_DNA"/>
</dbReference>
<evidence type="ECO:0000256" key="2">
    <source>
        <dbReference type="ARBA" id="ARBA00022475"/>
    </source>
</evidence>